<name>A0A7J6Q9X1_PEROL</name>
<dbReference type="EMBL" id="JABANM010031483">
    <property type="protein sequence ID" value="KAF4704486.1"/>
    <property type="molecule type" value="Genomic_DNA"/>
</dbReference>
<dbReference type="Gene3D" id="3.40.50.150">
    <property type="entry name" value="Vaccinia Virus protein VP39"/>
    <property type="match status" value="1"/>
</dbReference>
<feature type="non-terminal residue" evidence="1">
    <location>
        <position position="1"/>
    </location>
</feature>
<comment type="caution">
    <text evidence="1">The sequence shown here is derived from an EMBL/GenBank/DDBJ whole genome shotgun (WGS) entry which is preliminary data.</text>
</comment>
<dbReference type="Proteomes" id="UP000574390">
    <property type="component" value="Unassembled WGS sequence"/>
</dbReference>
<dbReference type="SUPFAM" id="SSF53335">
    <property type="entry name" value="S-adenosyl-L-methionine-dependent methyltransferases"/>
    <property type="match status" value="1"/>
</dbReference>
<protein>
    <submittedName>
        <fullName evidence="1">Protein fam86a</fullName>
    </submittedName>
</protein>
<dbReference type="InterPro" id="IPR029063">
    <property type="entry name" value="SAM-dependent_MTases_sf"/>
</dbReference>
<dbReference type="PANTHER" id="PTHR14614">
    <property type="entry name" value="HEPATOCELLULAR CARCINOMA-ASSOCIATED ANTIGEN"/>
    <property type="match status" value="1"/>
</dbReference>
<sequence>MTQQPLVTSVGAASRGVVAKEASTANSITVGVTNHPPIASEHLHTPYNSVPPLQPAAVRPAVSLSYTTRLTPRTLPSIASNWMPSASFHRPLCCTQVHPEFINPVAPSGRFTSQADSLARVPSTSVPIRPSGRAAKEGDDSCDLNWRVTETRMLSLQIDFKNGGFLIDGTPLILHLDHPTTPGETGLRVWDAGICMAKYWESKLEEVRKLRKVDRLRILELGCGSGVVGLACCLTSSPCDVILSDRAVIQPRTQLNISANAAAIAEKGNTCSYKVIDWMDLDNAEYDWAATPPPDLVIASDVLWSHVFVKPFVA</sequence>
<accession>A0A7J6Q9X1</accession>
<evidence type="ECO:0000313" key="2">
    <source>
        <dbReference type="Proteomes" id="UP000574390"/>
    </source>
</evidence>
<organism evidence="1 2">
    <name type="scientific">Perkinsus olseni</name>
    <name type="common">Perkinsus atlanticus</name>
    <dbReference type="NCBI Taxonomy" id="32597"/>
    <lineage>
        <taxon>Eukaryota</taxon>
        <taxon>Sar</taxon>
        <taxon>Alveolata</taxon>
        <taxon>Perkinsozoa</taxon>
        <taxon>Perkinsea</taxon>
        <taxon>Perkinsida</taxon>
        <taxon>Perkinsidae</taxon>
        <taxon>Perkinsus</taxon>
    </lineage>
</organism>
<proteinExistence type="predicted"/>
<dbReference type="Pfam" id="PF10294">
    <property type="entry name" value="Methyltransf_16"/>
    <property type="match status" value="1"/>
</dbReference>
<reference evidence="1 2" key="1">
    <citation type="submission" date="2020-04" db="EMBL/GenBank/DDBJ databases">
        <title>Perkinsus olseni comparative genomics.</title>
        <authorList>
            <person name="Bogema D.R."/>
        </authorList>
    </citation>
    <scope>NUCLEOTIDE SEQUENCE [LARGE SCALE GENOMIC DNA]</scope>
    <source>
        <strain evidence="1">ATCC PRA-205</strain>
    </source>
</reference>
<evidence type="ECO:0000313" key="1">
    <source>
        <dbReference type="EMBL" id="KAF4704486.1"/>
    </source>
</evidence>
<gene>
    <name evidence="1" type="primary">FAM86A</name>
    <name evidence="1" type="ORF">FOZ62_002514</name>
</gene>
<dbReference type="AlphaFoldDB" id="A0A7J6Q9X1"/>
<dbReference type="InterPro" id="IPR019410">
    <property type="entry name" value="Methyltransf_16"/>
</dbReference>